<feature type="transmembrane region" description="Helical" evidence="1">
    <location>
        <begin position="49"/>
        <end position="73"/>
    </location>
</feature>
<organism evidence="2">
    <name type="scientific">Amphimedon queenslandica</name>
    <name type="common">Sponge</name>
    <dbReference type="NCBI Taxonomy" id="400682"/>
    <lineage>
        <taxon>Eukaryota</taxon>
        <taxon>Metazoa</taxon>
        <taxon>Porifera</taxon>
        <taxon>Demospongiae</taxon>
        <taxon>Heteroscleromorpha</taxon>
        <taxon>Haplosclerida</taxon>
        <taxon>Niphatidae</taxon>
        <taxon>Amphimedon</taxon>
    </lineage>
</organism>
<feature type="transmembrane region" description="Helical" evidence="1">
    <location>
        <begin position="105"/>
        <end position="125"/>
    </location>
</feature>
<reference evidence="2" key="1">
    <citation type="submission" date="2017-05" db="UniProtKB">
        <authorList>
            <consortium name="EnsemblMetazoa"/>
        </authorList>
    </citation>
    <scope>IDENTIFICATION</scope>
</reference>
<evidence type="ECO:0000256" key="1">
    <source>
        <dbReference type="SAM" id="Phobius"/>
    </source>
</evidence>
<feature type="transmembrane region" description="Helical" evidence="1">
    <location>
        <begin position="172"/>
        <end position="190"/>
    </location>
</feature>
<evidence type="ECO:0000313" key="2">
    <source>
        <dbReference type="EnsemblMetazoa" id="Aqu2.1.26620_001"/>
    </source>
</evidence>
<proteinExistence type="predicted"/>
<feature type="transmembrane region" description="Helical" evidence="1">
    <location>
        <begin position="196"/>
        <end position="217"/>
    </location>
</feature>
<dbReference type="EnsemblMetazoa" id="Aqu2.1.26620_001">
    <property type="protein sequence ID" value="Aqu2.1.26620_001"/>
    <property type="gene ID" value="Aqu2.1.26620"/>
</dbReference>
<feature type="transmembrane region" description="Helical" evidence="1">
    <location>
        <begin position="229"/>
        <end position="246"/>
    </location>
</feature>
<dbReference type="InParanoid" id="A0A1X7UG52"/>
<sequence>MDLMLIKYLTTLYALLLIIITILVLKFNSFHYWIKLCHKCGRSKIRGSIVNALTAFLVLCYFHCLVITLHILVPSQVMGGNGVKLKTVHLYNGDMSYMSDNYLKYVTPAIICLMVIILPPPIILLSEPLLVRVSGVLNIRRNAVTYTLHRLRMKLKPFLDSFQGCFKDNCRCFAGLFFLYRILLVLVPISSSDGKFWNIMTKEALIICILLVHYLCGPFQEKFHNNIKSFLLIDLILINTLQLTPLNSGNGTTTLVAVFQVVLMSLPLVYLLCYMGHYVRCMRHCFLNKFNTATSPSSNNTNNNYIDDDELPQRLLPDFAGTYNTFKKRLK</sequence>
<feature type="transmembrane region" description="Helical" evidence="1">
    <location>
        <begin position="6"/>
        <end position="28"/>
    </location>
</feature>
<accession>A0A1X7UG52</accession>
<dbReference type="OrthoDB" id="5989148at2759"/>
<keyword evidence="1" id="KW-1133">Transmembrane helix</keyword>
<feature type="transmembrane region" description="Helical" evidence="1">
    <location>
        <begin position="252"/>
        <end position="273"/>
    </location>
</feature>
<keyword evidence="1" id="KW-0472">Membrane</keyword>
<name>A0A1X7UG52_AMPQE</name>
<keyword evidence="1" id="KW-0812">Transmembrane</keyword>
<protein>
    <submittedName>
        <fullName evidence="2">Uncharacterized protein</fullName>
    </submittedName>
</protein>
<dbReference type="AlphaFoldDB" id="A0A1X7UG52"/>